<dbReference type="Pfam" id="PF01148">
    <property type="entry name" value="CTP_transf_1"/>
    <property type="match status" value="1"/>
</dbReference>
<evidence type="ECO:0000256" key="15">
    <source>
        <dbReference type="ARBA" id="ARBA00023264"/>
    </source>
</evidence>
<comment type="caution">
    <text evidence="18">The sequence shown here is derived from an EMBL/GenBank/DDBJ whole genome shotgun (WGS) entry which is preliminary data.</text>
</comment>
<dbReference type="EMBL" id="CAKM01000184">
    <property type="protein sequence ID" value="CCJ29427.1"/>
    <property type="molecule type" value="Genomic_DNA"/>
</dbReference>
<evidence type="ECO:0000256" key="16">
    <source>
        <dbReference type="PIRNR" id="PIRNR018269"/>
    </source>
</evidence>
<feature type="transmembrane region" description="Helical" evidence="16">
    <location>
        <begin position="232"/>
        <end position="253"/>
    </location>
</feature>
<dbReference type="VEuPathDB" id="FungiDB:PNEJI1_001831"/>
<keyword evidence="10 16" id="KW-0548">Nucleotidyltransferase</keyword>
<comment type="similarity">
    <text evidence="5 16 17">Belongs to the CDS family.</text>
</comment>
<evidence type="ECO:0000256" key="5">
    <source>
        <dbReference type="ARBA" id="ARBA00010185"/>
    </source>
</evidence>
<feature type="transmembrane region" description="Helical" evidence="16">
    <location>
        <begin position="103"/>
        <end position="127"/>
    </location>
</feature>
<evidence type="ECO:0000313" key="18">
    <source>
        <dbReference type="EMBL" id="CCJ29427.1"/>
    </source>
</evidence>
<evidence type="ECO:0000256" key="3">
    <source>
        <dbReference type="ARBA" id="ARBA00005119"/>
    </source>
</evidence>
<evidence type="ECO:0000313" key="19">
    <source>
        <dbReference type="Proteomes" id="UP000010422"/>
    </source>
</evidence>
<feature type="transmembrane region" description="Helical" evidence="16">
    <location>
        <begin position="179"/>
        <end position="196"/>
    </location>
</feature>
<comment type="pathway">
    <text evidence="4">Lipid metabolism.</text>
</comment>
<evidence type="ECO:0000256" key="13">
    <source>
        <dbReference type="ARBA" id="ARBA00023136"/>
    </source>
</evidence>
<dbReference type="PANTHER" id="PTHR13773:SF8">
    <property type="entry name" value="PHOSPHATIDATE CYTIDYLYLTRANSFERASE, PHOTORECEPTOR-SPECIFIC"/>
    <property type="match status" value="1"/>
</dbReference>
<dbReference type="GO" id="GO:0016024">
    <property type="term" value="P:CDP-diacylglycerol biosynthetic process"/>
    <property type="evidence" value="ECO:0007669"/>
    <property type="project" value="UniProtKB-UniRule"/>
</dbReference>
<evidence type="ECO:0000256" key="11">
    <source>
        <dbReference type="ARBA" id="ARBA00022989"/>
    </source>
</evidence>
<dbReference type="STRING" id="1209962.L0PB54"/>
<dbReference type="PANTHER" id="PTHR13773">
    <property type="entry name" value="PHOSPHATIDATE CYTIDYLYLTRANSFERASE"/>
    <property type="match status" value="1"/>
</dbReference>
<evidence type="ECO:0000256" key="4">
    <source>
        <dbReference type="ARBA" id="ARBA00005189"/>
    </source>
</evidence>
<evidence type="ECO:0000256" key="10">
    <source>
        <dbReference type="ARBA" id="ARBA00022695"/>
    </source>
</evidence>
<feature type="transmembrane region" description="Helical" evidence="16">
    <location>
        <begin position="274"/>
        <end position="295"/>
    </location>
</feature>
<evidence type="ECO:0000256" key="12">
    <source>
        <dbReference type="ARBA" id="ARBA00023098"/>
    </source>
</evidence>
<evidence type="ECO:0000256" key="9">
    <source>
        <dbReference type="ARBA" id="ARBA00022692"/>
    </source>
</evidence>
<dbReference type="UniPathway" id="UPA00557">
    <property type="reaction ID" value="UER00614"/>
</dbReference>
<comment type="subcellular location">
    <subcellularLocation>
        <location evidence="2">Membrane</location>
        <topology evidence="2">Multi-pass membrane protein</topology>
    </subcellularLocation>
</comment>
<keyword evidence="8 16" id="KW-0808">Transferase</keyword>
<accession>L0PB54</accession>
<keyword evidence="7 16" id="KW-0444">Lipid biosynthesis</keyword>
<dbReference type="PROSITE" id="PS01315">
    <property type="entry name" value="CDS"/>
    <property type="match status" value="1"/>
</dbReference>
<proteinExistence type="inferred from homology"/>
<keyword evidence="13 16" id="KW-0472">Membrane</keyword>
<dbReference type="FunCoup" id="L0PB54">
    <property type="interactions" value="304"/>
</dbReference>
<feature type="transmembrane region" description="Helical" evidence="16">
    <location>
        <begin position="350"/>
        <end position="370"/>
    </location>
</feature>
<name>L0PB54_PNEJI</name>
<dbReference type="EC" id="2.7.7.41" evidence="6 16"/>
<feature type="transmembrane region" description="Helical" evidence="16">
    <location>
        <begin position="208"/>
        <end position="226"/>
    </location>
</feature>
<keyword evidence="12 16" id="KW-0443">Lipid metabolism</keyword>
<keyword evidence="9 16" id="KW-0812">Transmembrane</keyword>
<comment type="pathway">
    <text evidence="3 16 17">Phospholipid metabolism; CDP-diacylglycerol biosynthesis; CDP-diacylglycerol from sn-glycerol 3-phosphate: step 3/3.</text>
</comment>
<evidence type="ECO:0000256" key="2">
    <source>
        <dbReference type="ARBA" id="ARBA00004141"/>
    </source>
</evidence>
<sequence length="467" mass="53767">MSSRKAHRGLSRHLSNSSLQQLRLLDTEIKKISNIDKINERITRNHKNIRKQVGSSSNEDKNKEQNEHVDICFLENRSNFYLRTIWTFAMIFGFLVIVAAGHIWIIILLTIIQVIVFKELMAIVNISDKEKKIPWFQTLNWYFLSTTLYFAYGESLIYYFKHIIIVNAFLFSIVTHHRFISFILYVGGFIFFVMNLKKGHYKYQFTQFCWTHMILLLIVGQSHFIINNIFEGIFWFLLPASLVICNDIFSYLCGKLFGRTQLIKLSPKKTVEGFIGGWICTVILGLTMGNIILHWNYMICPLRDLGATALIGLECVPNPTFILQQFSVPEFIISYLGFPYHTITIRPVEFHLMVFSTFASLIAPFGGFFASGLKRAFKIKDFGDSIPGHGGLTDRFDCQFINGFFVYLYYHSFIAVTHVSVGSVLQTAITSLTYDQQMRLSNSLYKYLVSQGVLPGTVLDCLKNSTF</sequence>
<evidence type="ECO:0000256" key="17">
    <source>
        <dbReference type="RuleBase" id="RU003938"/>
    </source>
</evidence>
<evidence type="ECO:0000256" key="6">
    <source>
        <dbReference type="ARBA" id="ARBA00012487"/>
    </source>
</evidence>
<protein>
    <recommendedName>
        <fullName evidence="6 16">Phosphatidate cytidylyltransferase</fullName>
        <ecNumber evidence="6 16">2.7.7.41</ecNumber>
    </recommendedName>
</protein>
<dbReference type="GO" id="GO:0005789">
    <property type="term" value="C:endoplasmic reticulum membrane"/>
    <property type="evidence" value="ECO:0007669"/>
    <property type="project" value="TreeGrafter"/>
</dbReference>
<evidence type="ECO:0000256" key="14">
    <source>
        <dbReference type="ARBA" id="ARBA00023209"/>
    </source>
</evidence>
<keyword evidence="14 16" id="KW-0594">Phospholipid biosynthesis</keyword>
<comment type="catalytic activity">
    <reaction evidence="1 16 17">
        <text>a 1,2-diacyl-sn-glycero-3-phosphate + CTP + H(+) = a CDP-1,2-diacyl-sn-glycerol + diphosphate</text>
        <dbReference type="Rhea" id="RHEA:16229"/>
        <dbReference type="ChEBI" id="CHEBI:15378"/>
        <dbReference type="ChEBI" id="CHEBI:33019"/>
        <dbReference type="ChEBI" id="CHEBI:37563"/>
        <dbReference type="ChEBI" id="CHEBI:58332"/>
        <dbReference type="ChEBI" id="CHEBI:58608"/>
        <dbReference type="EC" id="2.7.7.41"/>
    </reaction>
</comment>
<feature type="transmembrane region" description="Helical" evidence="16">
    <location>
        <begin position="80"/>
        <end position="97"/>
    </location>
</feature>
<organism evidence="19">
    <name type="scientific">Pneumocystis jirovecii</name>
    <name type="common">Human pneumocystis pneumonia agent</name>
    <dbReference type="NCBI Taxonomy" id="42068"/>
    <lineage>
        <taxon>Eukaryota</taxon>
        <taxon>Fungi</taxon>
        <taxon>Dikarya</taxon>
        <taxon>Ascomycota</taxon>
        <taxon>Taphrinomycotina</taxon>
        <taxon>Pneumocystomycetes</taxon>
        <taxon>Pneumocystaceae</taxon>
        <taxon>Pneumocystis</taxon>
    </lineage>
</organism>
<feature type="transmembrane region" description="Helical" evidence="16">
    <location>
        <begin position="139"/>
        <end position="159"/>
    </location>
</feature>
<dbReference type="PIRSF" id="PIRSF018269">
    <property type="entry name" value="PC_trans_euk"/>
    <property type="match status" value="1"/>
</dbReference>
<gene>
    <name evidence="18" type="ORF">PNEJI1_001831</name>
</gene>
<dbReference type="GO" id="GO:0004605">
    <property type="term" value="F:phosphatidate cytidylyltransferase activity"/>
    <property type="evidence" value="ECO:0007669"/>
    <property type="project" value="UniProtKB-UniRule"/>
</dbReference>
<dbReference type="Proteomes" id="UP000010422">
    <property type="component" value="Unassembled WGS sequence"/>
</dbReference>
<keyword evidence="15 16" id="KW-1208">Phospholipid metabolism</keyword>
<evidence type="ECO:0000256" key="1">
    <source>
        <dbReference type="ARBA" id="ARBA00001698"/>
    </source>
</evidence>
<keyword evidence="11 16" id="KW-1133">Transmembrane helix</keyword>
<reference evidence="18 19" key="1">
    <citation type="journal article" date="2012" name="MBio">
        <title>De novo assembly of the Pneumocystis jirovecii genome from a single bronchoalveolar lavage fluid specimen from a patient.</title>
        <authorList>
            <person name="Cisse O.H."/>
            <person name="Pagni M."/>
            <person name="Hauser P.M."/>
        </authorList>
    </citation>
    <scope>NUCLEOTIDE SEQUENCE [LARGE SCALE GENOMIC DNA]</scope>
    <source>
        <strain evidence="18 19">SE8</strain>
    </source>
</reference>
<dbReference type="InterPro" id="IPR000374">
    <property type="entry name" value="PC_trans"/>
</dbReference>
<dbReference type="AlphaFoldDB" id="L0PB54"/>
<dbReference type="InterPro" id="IPR016720">
    <property type="entry name" value="PC_Trfase_euk"/>
</dbReference>
<dbReference type="InParanoid" id="L0PB54"/>
<evidence type="ECO:0000256" key="7">
    <source>
        <dbReference type="ARBA" id="ARBA00022516"/>
    </source>
</evidence>
<evidence type="ECO:0000256" key="8">
    <source>
        <dbReference type="ARBA" id="ARBA00022679"/>
    </source>
</evidence>